<organism evidence="4 5">
    <name type="scientific">Mycoplasmopsis agalactiae (strain NCTC 10123 / CIP 59.7 / PG2)</name>
    <name type="common">Mycoplasma agalactiae</name>
    <dbReference type="NCBI Taxonomy" id="347257"/>
    <lineage>
        <taxon>Bacteria</taxon>
        <taxon>Bacillati</taxon>
        <taxon>Mycoplasmatota</taxon>
        <taxon>Mycoplasmoidales</taxon>
        <taxon>Metamycoplasmataceae</taxon>
        <taxon>Mycoplasmopsis</taxon>
    </lineage>
</organism>
<sequence>MSKSKIVYDYSYYFKDNNSEQNIIFCHGFNSKHTALELFSSQHQKFNYYALQFPGSNLTKPVKNHKISVIYYAKLLIDFINKNNIKNITLIGKSMGAATAVLAYKTRPELFEKLILITPINKTQLNLDVWKDKKYLSSNFDEYLNNFVPLIYYNWESLQNDSNWVSAAKSKFNTNYYNNEWVKTLDKELTSTKIHNEIEQAYLSVKIPTLIVLADSDKLIDCQTSQIYFDEIIPIAKIEVIKDSAHMVYKEKSYLLNSIIEKFISE</sequence>
<evidence type="ECO:0000259" key="3">
    <source>
        <dbReference type="Pfam" id="PF12146"/>
    </source>
</evidence>
<accession>A5IXT9</accession>
<dbReference type="GeneID" id="93357915"/>
<keyword evidence="2" id="KW-0719">Serine esterase</keyword>
<evidence type="ECO:0000256" key="1">
    <source>
        <dbReference type="ARBA" id="ARBA00006989"/>
    </source>
</evidence>
<keyword evidence="5" id="KW-1185">Reference proteome</keyword>
<dbReference type="RefSeq" id="WP_011949330.1">
    <property type="nucleotide sequence ID" value="NC_009497.1"/>
</dbReference>
<dbReference type="Pfam" id="PF12146">
    <property type="entry name" value="Hydrolase_4"/>
    <property type="match status" value="1"/>
</dbReference>
<dbReference type="InterPro" id="IPR022742">
    <property type="entry name" value="Hydrolase_4"/>
</dbReference>
<dbReference type="GO" id="GO:0052689">
    <property type="term" value="F:carboxylic ester hydrolase activity"/>
    <property type="evidence" value="ECO:0007669"/>
    <property type="project" value="UniProtKB-KW"/>
</dbReference>
<protein>
    <submittedName>
        <fullName evidence="4">Esterase/lipase</fullName>
    </submittedName>
</protein>
<dbReference type="Proteomes" id="UP000007065">
    <property type="component" value="Chromosome"/>
</dbReference>
<gene>
    <name evidence="4" type="primary">lip</name>
    <name evidence="4" type="ordered locus">MAG1500</name>
</gene>
<dbReference type="PANTHER" id="PTHR43798:SF33">
    <property type="entry name" value="HYDROLASE, PUTATIVE (AFU_ORTHOLOGUE AFUA_2G14860)-RELATED"/>
    <property type="match status" value="1"/>
</dbReference>
<feature type="domain" description="Serine aminopeptidase S33" evidence="3">
    <location>
        <begin position="20"/>
        <end position="252"/>
    </location>
</feature>
<dbReference type="SUPFAM" id="SSF53474">
    <property type="entry name" value="alpha/beta-Hydrolases"/>
    <property type="match status" value="1"/>
</dbReference>
<dbReference type="ESTHER" id="mycap-a5ixt9">
    <property type="family name" value="6_AlphaBeta_hydrolase"/>
</dbReference>
<dbReference type="KEGG" id="maa:MAG1500"/>
<evidence type="ECO:0000313" key="4">
    <source>
        <dbReference type="EMBL" id="CAL58848.1"/>
    </source>
</evidence>
<dbReference type="STRING" id="347257.MAG1500"/>
<dbReference type="EMBL" id="CU179680">
    <property type="protein sequence ID" value="CAL58848.1"/>
    <property type="molecule type" value="Genomic_DNA"/>
</dbReference>
<dbReference type="AlphaFoldDB" id="A5IXT9"/>
<evidence type="ECO:0000256" key="2">
    <source>
        <dbReference type="ARBA" id="ARBA00022487"/>
    </source>
</evidence>
<keyword evidence="2" id="KW-0378">Hydrolase</keyword>
<dbReference type="InterPro" id="IPR029058">
    <property type="entry name" value="AB_hydrolase_fold"/>
</dbReference>
<evidence type="ECO:0000313" key="5">
    <source>
        <dbReference type="Proteomes" id="UP000007065"/>
    </source>
</evidence>
<dbReference type="GO" id="GO:0016020">
    <property type="term" value="C:membrane"/>
    <property type="evidence" value="ECO:0007669"/>
    <property type="project" value="TreeGrafter"/>
</dbReference>
<dbReference type="InterPro" id="IPR050266">
    <property type="entry name" value="AB_hydrolase_sf"/>
</dbReference>
<name>A5IXT9_MYCAP</name>
<dbReference type="PANTHER" id="PTHR43798">
    <property type="entry name" value="MONOACYLGLYCEROL LIPASE"/>
    <property type="match status" value="1"/>
</dbReference>
<comment type="similarity">
    <text evidence="1">Belongs to the lipase/esterase LIP3/BchO family.</text>
</comment>
<reference evidence="5" key="1">
    <citation type="journal article" date="2007" name="PLoS Genet.">
        <title>Being pathogenic, plastic, and sexual while living with a nearly minimal bacterial genome.</title>
        <authorList>
            <person name="Sirand-Pugnet P."/>
            <person name="Lartigue C."/>
            <person name="Marenda M."/>
            <person name="Jacob D."/>
            <person name="Barre A."/>
            <person name="Barbe V."/>
            <person name="Schenowitz C."/>
            <person name="Mangenot S."/>
            <person name="Couloux A."/>
            <person name="Segurens B."/>
            <person name="de Daruvar A."/>
            <person name="Blanchard A."/>
            <person name="Citti C."/>
        </authorList>
    </citation>
    <scope>NUCLEOTIDE SEQUENCE [LARGE SCALE GENOMIC DNA]</scope>
    <source>
        <strain evidence="5">PG2</strain>
    </source>
</reference>
<dbReference type="Gene3D" id="3.40.50.1820">
    <property type="entry name" value="alpha/beta hydrolase"/>
    <property type="match status" value="1"/>
</dbReference>
<dbReference type="HOGENOM" id="CLU_020336_41_1_14"/>
<proteinExistence type="inferred from homology"/>